<gene>
    <name evidence="2" type="ORF">SAMN04488071_1404</name>
</gene>
<dbReference type="AlphaFoldDB" id="A0A1G6XXA3"/>
<dbReference type="EMBL" id="FNAK01000003">
    <property type="protein sequence ID" value="SDD82818.1"/>
    <property type="molecule type" value="Genomic_DNA"/>
</dbReference>
<name>A0A1G6XXA3_9PROT</name>
<evidence type="ECO:0000313" key="2">
    <source>
        <dbReference type="EMBL" id="SDD82818.1"/>
    </source>
</evidence>
<reference evidence="2 3" key="1">
    <citation type="submission" date="2016-10" db="EMBL/GenBank/DDBJ databases">
        <authorList>
            <person name="de Groot N.N."/>
        </authorList>
    </citation>
    <scope>NUCLEOTIDE SEQUENCE [LARGE SCALE GENOMIC DNA]</scope>
    <source>
        <strain evidence="2 3">CGMCC 1.9109</strain>
    </source>
</reference>
<evidence type="ECO:0000313" key="3">
    <source>
        <dbReference type="Proteomes" id="UP000183685"/>
    </source>
</evidence>
<feature type="chain" id="PRO_5010161525" description="YD repeat-containing protein" evidence="1">
    <location>
        <begin position="20"/>
        <end position="389"/>
    </location>
</feature>
<feature type="signal peptide" evidence="1">
    <location>
        <begin position="1"/>
        <end position="19"/>
    </location>
</feature>
<organism evidence="2 3">
    <name type="scientific">Kordiimonas lacus</name>
    <dbReference type="NCBI Taxonomy" id="637679"/>
    <lineage>
        <taxon>Bacteria</taxon>
        <taxon>Pseudomonadati</taxon>
        <taxon>Pseudomonadota</taxon>
        <taxon>Alphaproteobacteria</taxon>
        <taxon>Kordiimonadales</taxon>
        <taxon>Kordiimonadaceae</taxon>
        <taxon>Kordiimonas</taxon>
    </lineage>
</organism>
<dbReference type="Proteomes" id="UP000183685">
    <property type="component" value="Unassembled WGS sequence"/>
</dbReference>
<evidence type="ECO:0008006" key="4">
    <source>
        <dbReference type="Google" id="ProtNLM"/>
    </source>
</evidence>
<keyword evidence="3" id="KW-1185">Reference proteome</keyword>
<sequence>MKKKVLLFLVMIIGLPAYAQEHGQREVKFFAGLAGVISPMLEYTPRGEIDADKAATTDHYRIAYDHEGRLSNIKYFKHGVPSNDAYFYAHEVRYGYDKGRRVRQYFDAGGAPDTMWRHYYRSENVHREVYTQEGNVVTLQMFGLDGERVSVGTESFEFQAELGHERGFWQTQTKEDGAPNVIFGYLPFEAALITRDDRGFLYQILNIDRDTGNLTMHPLAGFAEMRILFDDYGNEMGWEFRDDQGKLVNRGAEAVDPGYARWLYEFDWTNRPLGHFRMLGERYETADGGQFCMGGVKCRVRRYQDTQGNVISQATYGPDGALVVDPDTGYAKVELDYDDQNRRIETRYLGPDGALRASGVAVRRIKYDAAGEATTAEFDHTGAPIEKTE</sequence>
<protein>
    <recommendedName>
        <fullName evidence="4">YD repeat-containing protein</fullName>
    </recommendedName>
</protein>
<proteinExistence type="predicted"/>
<dbReference type="OrthoDB" id="5445630at2"/>
<keyword evidence="1" id="KW-0732">Signal</keyword>
<accession>A0A1G6XXA3</accession>
<dbReference type="RefSeq" id="WP_139167491.1">
    <property type="nucleotide sequence ID" value="NZ_FNAK01000003.1"/>
</dbReference>
<evidence type="ECO:0000256" key="1">
    <source>
        <dbReference type="SAM" id="SignalP"/>
    </source>
</evidence>